<dbReference type="OrthoDB" id="3217500at2"/>
<evidence type="ECO:0000256" key="6">
    <source>
        <dbReference type="SAM" id="MobiDB-lite"/>
    </source>
</evidence>
<dbReference type="PANTHER" id="PTHR22683:SF41">
    <property type="entry name" value="DNA TRANSLOCASE FTSK"/>
    <property type="match status" value="1"/>
</dbReference>
<gene>
    <name evidence="9" type="ORF">D0T12_18410</name>
</gene>
<feature type="domain" description="FtsK" evidence="8">
    <location>
        <begin position="304"/>
        <end position="504"/>
    </location>
</feature>
<evidence type="ECO:0000256" key="3">
    <source>
        <dbReference type="ARBA" id="ARBA00022840"/>
    </source>
</evidence>
<dbReference type="PROSITE" id="PS50901">
    <property type="entry name" value="FTSK"/>
    <property type="match status" value="1"/>
</dbReference>
<name>A0A372GGB6_9ACTN</name>
<dbReference type="Gene3D" id="3.40.50.300">
    <property type="entry name" value="P-loop containing nucleotide triphosphate hydrolases"/>
    <property type="match status" value="1"/>
</dbReference>
<keyword evidence="2 5" id="KW-0547">Nucleotide-binding</keyword>
<dbReference type="GO" id="GO:0003677">
    <property type="term" value="F:DNA binding"/>
    <property type="evidence" value="ECO:0007669"/>
    <property type="project" value="UniProtKB-KW"/>
</dbReference>
<evidence type="ECO:0000256" key="1">
    <source>
        <dbReference type="ARBA" id="ARBA00006474"/>
    </source>
</evidence>
<feature type="transmembrane region" description="Helical" evidence="7">
    <location>
        <begin position="31"/>
        <end position="48"/>
    </location>
</feature>
<dbReference type="AlphaFoldDB" id="A0A372GGB6"/>
<dbReference type="InterPro" id="IPR027417">
    <property type="entry name" value="P-loop_NTPase"/>
</dbReference>
<evidence type="ECO:0000313" key="10">
    <source>
        <dbReference type="Proteomes" id="UP000262882"/>
    </source>
</evidence>
<feature type="compositionally biased region" description="Polar residues" evidence="6">
    <location>
        <begin position="109"/>
        <end position="122"/>
    </location>
</feature>
<sequence>MLPHYLTAAVLAAGLTVTNLPAHVSTTSTALAITCLTATVAGVIMWRMRSTPWRPWIPRVAITGAAAAGWLTAAAALGMGLVLVAVLIATEIMLAARWWQHCRPGHPDPSQSAPHTGAQPQATRPAPEPAQDPAVPPIRKADTTATLDVALPVPANPTEDSADDMGDMAAEGLVDDHMTSPAVDVEVDDDDAAPKVIVEELRRHGVRATVVGATAGPQVIRYGLALGDGVKISKVRALVENLGVALGRANLRLIAPVPGQPGVVGLEVPNPRRRSVHLADVLRSPAATGEHHPMIVGLGQDVEGRPVVVNLAAMPHILIAGATGAGKSTALNAIIASILIRAAPADVRMVLIDPKRVELAAYTGIPHLLTPIITNPRQASEALQWVVGEMDRRYDDLAASGYRHIDDFNQAVKTGRLTAPPDSDRVYRPYPYLLVVVDELADLMMVAPRDVEGSVVRITQLARAAGIHLVLATQRPSVDVVTGLIKANVPSRLAFAVSSLADSRVILDQPGAEKLLGAGDALLAPAGANQHIRLQGALITSEQITQVVEHAKSRYPVTPPHSDLHPPAPNRAATNSSGSQTATDPLTTPQEQVMQVIRAAPATTTQILTRTGLPAQQVEELLSQLTRFGYLVKTADHYEIP</sequence>
<dbReference type="Gene3D" id="3.30.980.40">
    <property type="match status" value="1"/>
</dbReference>
<dbReference type="SMART" id="SM00382">
    <property type="entry name" value="AAA"/>
    <property type="match status" value="1"/>
</dbReference>
<comment type="similarity">
    <text evidence="1">Belongs to the FtsK/SpoIIIE/SftA family.</text>
</comment>
<dbReference type="Pfam" id="PF01580">
    <property type="entry name" value="FtsK_SpoIIIE"/>
    <property type="match status" value="1"/>
</dbReference>
<keyword evidence="10" id="KW-1185">Reference proteome</keyword>
<proteinExistence type="inferred from homology"/>
<dbReference type="SUPFAM" id="SSF52540">
    <property type="entry name" value="P-loop containing nucleoside triphosphate hydrolases"/>
    <property type="match status" value="1"/>
</dbReference>
<dbReference type="Pfam" id="PF17854">
    <property type="entry name" value="FtsK_alpha"/>
    <property type="match status" value="1"/>
</dbReference>
<keyword evidence="7" id="KW-0472">Membrane</keyword>
<evidence type="ECO:0000256" key="4">
    <source>
        <dbReference type="ARBA" id="ARBA00023125"/>
    </source>
</evidence>
<evidence type="ECO:0000313" key="9">
    <source>
        <dbReference type="EMBL" id="RFS84418.1"/>
    </source>
</evidence>
<accession>A0A372GGB6</accession>
<evidence type="ECO:0000256" key="2">
    <source>
        <dbReference type="ARBA" id="ARBA00022741"/>
    </source>
</evidence>
<dbReference type="PANTHER" id="PTHR22683">
    <property type="entry name" value="SPORULATION PROTEIN RELATED"/>
    <property type="match status" value="1"/>
</dbReference>
<dbReference type="GO" id="GO:0005524">
    <property type="term" value="F:ATP binding"/>
    <property type="evidence" value="ECO:0007669"/>
    <property type="project" value="UniProtKB-UniRule"/>
</dbReference>
<feature type="compositionally biased region" description="Polar residues" evidence="6">
    <location>
        <begin position="572"/>
        <end position="585"/>
    </location>
</feature>
<protein>
    <submittedName>
        <fullName evidence="9">DNA translocase FtsK</fullName>
    </submittedName>
</protein>
<dbReference type="EMBL" id="QVNQ01000005">
    <property type="protein sequence ID" value="RFS84418.1"/>
    <property type="molecule type" value="Genomic_DNA"/>
</dbReference>
<keyword evidence="3 5" id="KW-0067">ATP-binding</keyword>
<feature type="region of interest" description="Disordered" evidence="6">
    <location>
        <begin position="105"/>
        <end position="138"/>
    </location>
</feature>
<evidence type="ECO:0000259" key="8">
    <source>
        <dbReference type="PROSITE" id="PS50901"/>
    </source>
</evidence>
<dbReference type="CDD" id="cd01127">
    <property type="entry name" value="TrwB_TraG_TraD_VirD4"/>
    <property type="match status" value="1"/>
</dbReference>
<feature type="compositionally biased region" description="Pro residues" evidence="6">
    <location>
        <begin position="126"/>
        <end position="136"/>
    </location>
</feature>
<feature type="region of interest" description="Disordered" evidence="6">
    <location>
        <begin position="555"/>
        <end position="585"/>
    </location>
</feature>
<dbReference type="InterPro" id="IPR002543">
    <property type="entry name" value="FtsK_dom"/>
</dbReference>
<reference evidence="9 10" key="1">
    <citation type="submission" date="2018-08" db="EMBL/GenBank/DDBJ databases">
        <title>Actinomadura spongicola sp. nov., isolated from marine sponge Leucetta chagosensis.</title>
        <authorList>
            <person name="Li L."/>
            <person name="Lin H.W."/>
        </authorList>
    </citation>
    <scope>NUCLEOTIDE SEQUENCE [LARGE SCALE GENOMIC DNA]</scope>
    <source>
        <strain evidence="9 10">LHW52907</strain>
    </source>
</reference>
<comment type="caution">
    <text evidence="9">The sequence shown here is derived from an EMBL/GenBank/DDBJ whole genome shotgun (WGS) entry which is preliminary data.</text>
</comment>
<dbReference type="InterPro" id="IPR003593">
    <property type="entry name" value="AAA+_ATPase"/>
</dbReference>
<feature type="binding site" evidence="5">
    <location>
        <begin position="321"/>
        <end position="328"/>
    </location>
    <ligand>
        <name>ATP</name>
        <dbReference type="ChEBI" id="CHEBI:30616"/>
    </ligand>
</feature>
<keyword evidence="7" id="KW-1133">Transmembrane helix</keyword>
<keyword evidence="4" id="KW-0238">DNA-binding</keyword>
<dbReference type="Proteomes" id="UP000262882">
    <property type="component" value="Unassembled WGS sequence"/>
</dbReference>
<evidence type="ECO:0000256" key="7">
    <source>
        <dbReference type="SAM" id="Phobius"/>
    </source>
</evidence>
<feature type="transmembrane region" description="Helical" evidence="7">
    <location>
        <begin position="60"/>
        <end position="88"/>
    </location>
</feature>
<keyword evidence="7" id="KW-0812">Transmembrane</keyword>
<organism evidence="9 10">
    <name type="scientific">Actinomadura spongiicola</name>
    <dbReference type="NCBI Taxonomy" id="2303421"/>
    <lineage>
        <taxon>Bacteria</taxon>
        <taxon>Bacillati</taxon>
        <taxon>Actinomycetota</taxon>
        <taxon>Actinomycetes</taxon>
        <taxon>Streptosporangiales</taxon>
        <taxon>Thermomonosporaceae</taxon>
        <taxon>Actinomadura</taxon>
    </lineage>
</organism>
<dbReference type="InterPro" id="IPR041027">
    <property type="entry name" value="FtsK_alpha"/>
</dbReference>
<dbReference type="InterPro" id="IPR050206">
    <property type="entry name" value="FtsK/SpoIIIE/SftA"/>
</dbReference>
<evidence type="ECO:0000256" key="5">
    <source>
        <dbReference type="PROSITE-ProRule" id="PRU00289"/>
    </source>
</evidence>